<dbReference type="EMBL" id="CP006771">
    <property type="protein sequence ID" value="AGX88941.1"/>
    <property type="molecule type" value="Genomic_DNA"/>
</dbReference>
<dbReference type="InterPro" id="IPR052021">
    <property type="entry name" value="Type-I_RS_S_subunit"/>
</dbReference>
<evidence type="ECO:0000256" key="1">
    <source>
        <dbReference type="ARBA" id="ARBA00022747"/>
    </source>
</evidence>
<dbReference type="REBASE" id="72003">
    <property type="entry name" value="S.MpaIndORF870P"/>
</dbReference>
<dbReference type="PATRIC" id="fig|1403316.3.peg.151"/>
<dbReference type="AlphaFoldDB" id="U5NBL4"/>
<dbReference type="GO" id="GO:0009307">
    <property type="term" value="P:DNA restriction-modification system"/>
    <property type="evidence" value="ECO:0007669"/>
    <property type="project" value="UniProtKB-KW"/>
</dbReference>
<organism evidence="3 4">
    <name type="scientific">Mycoplasma parvum str. Indiana</name>
    <dbReference type="NCBI Taxonomy" id="1403316"/>
    <lineage>
        <taxon>Bacteria</taxon>
        <taxon>Bacillati</taxon>
        <taxon>Mycoplasmatota</taxon>
        <taxon>Mollicutes</taxon>
        <taxon>Mycoplasmataceae</taxon>
        <taxon>Mycoplasma</taxon>
    </lineage>
</organism>
<dbReference type="InterPro" id="IPR044946">
    <property type="entry name" value="Restrct_endonuc_typeI_TRD_sf"/>
</dbReference>
<keyword evidence="4" id="KW-1185">Reference proteome</keyword>
<evidence type="ECO:0008006" key="5">
    <source>
        <dbReference type="Google" id="ProtNLM"/>
    </source>
</evidence>
<dbReference type="SUPFAM" id="SSF116734">
    <property type="entry name" value="DNA methylase specificity domain"/>
    <property type="match status" value="1"/>
</dbReference>
<evidence type="ECO:0000313" key="3">
    <source>
        <dbReference type="EMBL" id="AGX88941.1"/>
    </source>
</evidence>
<gene>
    <name evidence="3" type="ORF">PRV_00880</name>
</gene>
<proteinExistence type="predicted"/>
<reference evidence="3 4" key="1">
    <citation type="journal article" date="2013" name="Genome Announc.">
        <title>Genome Sequence of Mycoplasma parvum (Formerly Eperythrozoon parvum), a Diminutive Hemoplasma of the Pig.</title>
        <authorList>
            <person name="do Nascimento N.C."/>
            <person name="Dos Santos A.P."/>
            <person name="Chu Y."/>
            <person name="Guimaraes A.M."/>
            <person name="Pagliaro A."/>
            <person name="Messick J.B."/>
        </authorList>
    </citation>
    <scope>NUCLEOTIDE SEQUENCE [LARGE SCALE GENOMIC DNA]</scope>
    <source>
        <strain evidence="3 4">Indiana</strain>
    </source>
</reference>
<accession>U5NBL4</accession>
<dbReference type="STRING" id="1403316.PRV_00880"/>
<sequence>MLLEFLNYLLPKKYKETTATTSLKHLSPFVLKNLEILIPDQKILEKFNNFWKNIHFKIEKLEQKIEKYEKIKKNLLSDLFSQKITVI</sequence>
<name>U5NBL4_9MOLU</name>
<dbReference type="KEGG" id="mpv:PRV_00880"/>
<keyword evidence="1" id="KW-0680">Restriction system</keyword>
<dbReference type="HOGENOM" id="CLU_122814_1_0_14"/>
<dbReference type="Proteomes" id="UP000017119">
    <property type="component" value="Chromosome"/>
</dbReference>
<dbReference type="Gene3D" id="3.90.220.20">
    <property type="entry name" value="DNA methylase specificity domains"/>
    <property type="match status" value="1"/>
</dbReference>
<evidence type="ECO:0000256" key="2">
    <source>
        <dbReference type="ARBA" id="ARBA00023125"/>
    </source>
</evidence>
<dbReference type="RefSeq" id="WP_022769191.1">
    <property type="nucleotide sequence ID" value="NC_022575.1"/>
</dbReference>
<dbReference type="GO" id="GO:0003677">
    <property type="term" value="F:DNA binding"/>
    <property type="evidence" value="ECO:0007669"/>
    <property type="project" value="UniProtKB-KW"/>
</dbReference>
<protein>
    <recommendedName>
        <fullName evidence="5">Type I restriction modification DNA specificity domain-containing protein</fullName>
    </recommendedName>
</protein>
<evidence type="ECO:0000313" key="4">
    <source>
        <dbReference type="Proteomes" id="UP000017119"/>
    </source>
</evidence>
<keyword evidence="2" id="KW-0238">DNA-binding</keyword>
<dbReference type="PANTHER" id="PTHR30408">
    <property type="entry name" value="TYPE-1 RESTRICTION ENZYME ECOKI SPECIFICITY PROTEIN"/>
    <property type="match status" value="1"/>
</dbReference>
<dbReference type="PANTHER" id="PTHR30408:SF12">
    <property type="entry name" value="TYPE I RESTRICTION ENZYME MJAVIII SPECIFICITY SUBUNIT"/>
    <property type="match status" value="1"/>
</dbReference>